<reference evidence="1" key="1">
    <citation type="submission" date="2021-06" db="EMBL/GenBank/DDBJ databases">
        <title>Vibrio nov. sp., novel gut bacterium isolated from Yellow Sea oyster.</title>
        <authorList>
            <person name="Muhammad N."/>
            <person name="Nguyen T.H."/>
            <person name="Lee Y.-J."/>
            <person name="Ko J."/>
            <person name="Kim S.-G."/>
        </authorList>
    </citation>
    <scope>NUCLEOTIDE SEQUENCE</scope>
    <source>
        <strain evidence="1">OG9-811</strain>
    </source>
</reference>
<dbReference type="InterPro" id="IPR047729">
    <property type="entry name" value="Sce7726-like"/>
</dbReference>
<protein>
    <submittedName>
        <fullName evidence="1">Sce7726 family protein</fullName>
    </submittedName>
</protein>
<dbReference type="RefSeq" id="WP_218562512.1">
    <property type="nucleotide sequence ID" value="NZ_CP076643.1"/>
</dbReference>
<accession>A0A975U9A2</accession>
<evidence type="ECO:0000313" key="1">
    <source>
        <dbReference type="EMBL" id="QXO17285.1"/>
    </source>
</evidence>
<dbReference type="EMBL" id="CP076643">
    <property type="protein sequence ID" value="QXO17285.1"/>
    <property type="molecule type" value="Genomic_DNA"/>
</dbReference>
<sequence>MSAVETFLEPEIKSNVINYLIENWKLNSQDLIINEFTVGDFSRRVDLAVIKSSRLFAFEVKSDSDSLIRLEGQVSKYQEYFDKVIVVTAPRHTVKALELTPSNVGVWEISQGVITIKRKGRIKEVNSRKAFIEMMTAVELKKLSRNLQIPSPNVKRKTLERVLDNVAVSKLRNAAIDFIKGRYQSRNDSFFENLETGMSTPDALEHLKLPKKDFTSTDIDSFISALEELNQTFGSKNCSNKIVANA</sequence>
<evidence type="ECO:0000313" key="2">
    <source>
        <dbReference type="Proteomes" id="UP000694232"/>
    </source>
</evidence>
<dbReference type="NCBIfam" id="NF033832">
    <property type="entry name" value="sce7726_fam"/>
    <property type="match status" value="1"/>
</dbReference>
<dbReference type="AlphaFoldDB" id="A0A975U9A2"/>
<gene>
    <name evidence="1" type="ORF">KNV97_18075</name>
</gene>
<dbReference type="Proteomes" id="UP000694232">
    <property type="component" value="Chromosome 1"/>
</dbReference>
<keyword evidence="2" id="KW-1185">Reference proteome</keyword>
<name>A0A975U9A2_9VIBR</name>
<dbReference type="KEGG" id="vos:KNV97_18075"/>
<organism evidence="1 2">
    <name type="scientific">Vibrio ostreae</name>
    <dbReference type="NCBI Taxonomy" id="2841925"/>
    <lineage>
        <taxon>Bacteria</taxon>
        <taxon>Pseudomonadati</taxon>
        <taxon>Pseudomonadota</taxon>
        <taxon>Gammaproteobacteria</taxon>
        <taxon>Vibrionales</taxon>
        <taxon>Vibrionaceae</taxon>
        <taxon>Vibrio</taxon>
    </lineage>
</organism>
<proteinExistence type="predicted"/>